<evidence type="ECO:0000313" key="2">
    <source>
        <dbReference type="EMBL" id="CAD9357584.1"/>
    </source>
</evidence>
<protein>
    <submittedName>
        <fullName evidence="2">Uncharacterized protein</fullName>
    </submittedName>
</protein>
<dbReference type="EMBL" id="HBGO01032972">
    <property type="protein sequence ID" value="CAD9357584.1"/>
    <property type="molecule type" value="Transcribed_RNA"/>
</dbReference>
<accession>A0A7S2EV25</accession>
<organism evidence="2">
    <name type="scientific">Trieres chinensis</name>
    <name type="common">Marine centric diatom</name>
    <name type="synonym">Odontella sinensis</name>
    <dbReference type="NCBI Taxonomy" id="1514140"/>
    <lineage>
        <taxon>Eukaryota</taxon>
        <taxon>Sar</taxon>
        <taxon>Stramenopiles</taxon>
        <taxon>Ochrophyta</taxon>
        <taxon>Bacillariophyta</taxon>
        <taxon>Mediophyceae</taxon>
        <taxon>Biddulphiophycidae</taxon>
        <taxon>Eupodiscales</taxon>
        <taxon>Parodontellaceae</taxon>
        <taxon>Trieres</taxon>
    </lineage>
</organism>
<name>A0A7S2EV25_TRICV</name>
<proteinExistence type="predicted"/>
<keyword evidence="1" id="KW-0732">Signal</keyword>
<sequence length="148" mass="17553">MSFLLKTSGLIARALQLRLLQCSVSLSPNINSLLSPSLSHVPQTRTYWRDDLRYTMKSDPDSPRGLRITYENIDYTMERRARAQKAEGRLGRKEFYQGNKPRYEKPWQKKKRLRNERLYKSKETKVNELKTYIKFLQEHGRPIGPKDH</sequence>
<feature type="signal peptide" evidence="1">
    <location>
        <begin position="1"/>
        <end position="16"/>
    </location>
</feature>
<feature type="chain" id="PRO_5031303574" evidence="1">
    <location>
        <begin position="17"/>
        <end position="148"/>
    </location>
</feature>
<evidence type="ECO:0000256" key="1">
    <source>
        <dbReference type="SAM" id="SignalP"/>
    </source>
</evidence>
<dbReference type="AlphaFoldDB" id="A0A7S2EV25"/>
<reference evidence="2" key="1">
    <citation type="submission" date="2021-01" db="EMBL/GenBank/DDBJ databases">
        <authorList>
            <person name="Corre E."/>
            <person name="Pelletier E."/>
            <person name="Niang G."/>
            <person name="Scheremetjew M."/>
            <person name="Finn R."/>
            <person name="Kale V."/>
            <person name="Holt S."/>
            <person name="Cochrane G."/>
            <person name="Meng A."/>
            <person name="Brown T."/>
            <person name="Cohen L."/>
        </authorList>
    </citation>
    <scope>NUCLEOTIDE SEQUENCE</scope>
    <source>
        <strain evidence="2">Grunow 1884</strain>
    </source>
</reference>
<gene>
    <name evidence="2" type="ORF">OSIN01602_LOCUS19015</name>
</gene>